<dbReference type="Pfam" id="PF03777">
    <property type="entry name" value="ChpA-C"/>
    <property type="match status" value="3"/>
</dbReference>
<gene>
    <name evidence="6" type="ORF">F8566_09935</name>
</gene>
<evidence type="ECO:0000256" key="3">
    <source>
        <dbReference type="ARBA" id="ARBA00023087"/>
    </source>
</evidence>
<feature type="domain" description="Chaplin" evidence="5">
    <location>
        <begin position="37"/>
        <end position="77"/>
    </location>
</feature>
<comment type="caution">
    <text evidence="6">The sequence shown here is derived from an EMBL/GenBank/DDBJ whole genome shotgun (WGS) entry which is preliminary data.</text>
</comment>
<feature type="region of interest" description="Disordered" evidence="4">
    <location>
        <begin position="191"/>
        <end position="249"/>
    </location>
</feature>
<reference evidence="6 7" key="1">
    <citation type="submission" date="2019-09" db="EMBL/GenBank/DDBJ databases">
        <title>Actinomadura physcomitrii sp. nov., a novel actinomycete isolated from moss [Physcomitrium sphaericum (Ludw) Fuernr].</title>
        <authorList>
            <person name="Zhuang X."/>
            <person name="Liu C."/>
        </authorList>
    </citation>
    <scope>NUCLEOTIDE SEQUENCE [LARGE SCALE GENOMIC DNA]</scope>
    <source>
        <strain evidence="6 7">HMC1</strain>
    </source>
</reference>
<dbReference type="OrthoDB" id="3544424at2"/>
<dbReference type="InterPro" id="IPR005528">
    <property type="entry name" value="ChpA-H"/>
</dbReference>
<feature type="compositionally biased region" description="Basic and acidic residues" evidence="4">
    <location>
        <begin position="191"/>
        <end position="201"/>
    </location>
</feature>
<evidence type="ECO:0000256" key="1">
    <source>
        <dbReference type="ARBA" id="ARBA00022512"/>
    </source>
</evidence>
<name>A0A6H9YVW7_9ACTN</name>
<sequence>MRNWARNSARVALVTAGVAAGSSITGGATDADTTSGDVSVLGGNQINAPISVPINISGNSAALLGMAKAESLGGAHVAKMGDGGGSMKTSGSVSMGGGNQLRAPISIPIDFCGNALAIAGVAKAACKGTATVTHHGGAGPGDKTSGTVSVLGGNQAYVPIDIPLDVCGNAAAVLGVAKAFCRGGAHVLHGSHDPGEHDHHNGPPPPHECADRVSVRGRANPDCEGTKSAKPPLPVKTKAKTPKRPKFKKPKILPSTRRMAGTPEPVVEEPLPPMAQTLQDLIRAAGIPVPSPEHAAEYRPTLGVTKGLPVHVAGNPLLR</sequence>
<keyword evidence="2" id="KW-0130">Cell adhesion</keyword>
<proteinExistence type="predicted"/>
<dbReference type="Proteomes" id="UP000468735">
    <property type="component" value="Unassembled WGS sequence"/>
</dbReference>
<evidence type="ECO:0000259" key="5">
    <source>
        <dbReference type="PROSITE" id="PS51884"/>
    </source>
</evidence>
<keyword evidence="3" id="KW-0034">Amyloid</keyword>
<evidence type="ECO:0000256" key="4">
    <source>
        <dbReference type="SAM" id="MobiDB-lite"/>
    </source>
</evidence>
<organism evidence="6 7">
    <name type="scientific">Actinomadura rudentiformis</name>
    <dbReference type="NCBI Taxonomy" id="359158"/>
    <lineage>
        <taxon>Bacteria</taxon>
        <taxon>Bacillati</taxon>
        <taxon>Actinomycetota</taxon>
        <taxon>Actinomycetes</taxon>
        <taxon>Streptosporangiales</taxon>
        <taxon>Thermomonosporaceae</taxon>
        <taxon>Actinomadura</taxon>
    </lineage>
</organism>
<evidence type="ECO:0000256" key="2">
    <source>
        <dbReference type="ARBA" id="ARBA00022889"/>
    </source>
</evidence>
<feature type="domain" description="Chaplin" evidence="5">
    <location>
        <begin position="92"/>
        <end position="132"/>
    </location>
</feature>
<evidence type="ECO:0000313" key="6">
    <source>
        <dbReference type="EMBL" id="KAB2350117.1"/>
    </source>
</evidence>
<accession>A0A6H9YVW7</accession>
<dbReference type="AlphaFoldDB" id="A0A6H9YVW7"/>
<keyword evidence="1" id="KW-0134">Cell wall</keyword>
<feature type="compositionally biased region" description="Basic and acidic residues" evidence="4">
    <location>
        <begin position="208"/>
        <end position="227"/>
    </location>
</feature>
<feature type="compositionally biased region" description="Basic residues" evidence="4">
    <location>
        <begin position="237"/>
        <end position="249"/>
    </location>
</feature>
<dbReference type="GO" id="GO:0007155">
    <property type="term" value="P:cell adhesion"/>
    <property type="evidence" value="ECO:0007669"/>
    <property type="project" value="UniProtKB-KW"/>
</dbReference>
<evidence type="ECO:0000313" key="7">
    <source>
        <dbReference type="Proteomes" id="UP000468735"/>
    </source>
</evidence>
<protein>
    <submittedName>
        <fullName evidence="6">Chaplin</fullName>
    </submittedName>
</protein>
<keyword evidence="1" id="KW-0964">Secreted</keyword>
<dbReference type="EMBL" id="WBMT01000004">
    <property type="protein sequence ID" value="KAB2350117.1"/>
    <property type="molecule type" value="Genomic_DNA"/>
</dbReference>
<keyword evidence="7" id="KW-1185">Reference proteome</keyword>
<dbReference type="PROSITE" id="PS51884">
    <property type="entry name" value="CHAPLIN"/>
    <property type="match status" value="3"/>
</dbReference>
<feature type="domain" description="Chaplin" evidence="5">
    <location>
        <begin position="147"/>
        <end position="187"/>
    </location>
</feature>